<dbReference type="InterPro" id="IPR014729">
    <property type="entry name" value="Rossmann-like_a/b/a_fold"/>
</dbReference>
<evidence type="ECO:0000313" key="4">
    <source>
        <dbReference type="Proteomes" id="UP001444146"/>
    </source>
</evidence>
<name>A0ABV0HLG6_9ENTR</name>
<accession>A0ABV0HLG6</accession>
<sequence>MKLITCCKVVRDELDITTGPGRELITENAGLKISLYDLNALEAAVEIAQGHPDSQITVLSLGNKAMLENSKIRKDILSRGADALTVIADDGCDVLYPTESAALLANAAEKIGFDLLICGEGSGDLYAQQTGMQIGERLNLPCINAVSKITVNGSSVIIERTLEDSVEELELSLPAVISVSSDINVPKLPSMKAILAANKKPVTQWGLSDVDGALAQTTAVRVSAQAPEQAERLGIIVEGDSDEAIATLAGYLRQALN</sequence>
<dbReference type="Proteomes" id="UP001444146">
    <property type="component" value="Unassembled WGS sequence"/>
</dbReference>
<dbReference type="InterPro" id="IPR012255">
    <property type="entry name" value="ETF_b"/>
</dbReference>
<evidence type="ECO:0000259" key="2">
    <source>
        <dbReference type="SMART" id="SM00893"/>
    </source>
</evidence>
<dbReference type="PANTHER" id="PTHR21294">
    <property type="entry name" value="ELECTRON TRANSFER FLAVOPROTEIN BETA-SUBUNIT"/>
    <property type="match status" value="1"/>
</dbReference>
<dbReference type="PIRSF" id="PIRSF000090">
    <property type="entry name" value="Beta-ETF"/>
    <property type="match status" value="1"/>
</dbReference>
<comment type="caution">
    <text evidence="3">The sequence shown here is derived from an EMBL/GenBank/DDBJ whole genome shotgun (WGS) entry which is preliminary data.</text>
</comment>
<dbReference type="CDD" id="cd01714">
    <property type="entry name" value="ETF_beta"/>
    <property type="match status" value="1"/>
</dbReference>
<dbReference type="NCBIfam" id="NF002888">
    <property type="entry name" value="PRK03359.1"/>
    <property type="match status" value="1"/>
</dbReference>
<keyword evidence="1" id="KW-0249">Electron transport</keyword>
<dbReference type="RefSeq" id="WP_347795291.1">
    <property type="nucleotide sequence ID" value="NZ_JAYMYY010000004.1"/>
</dbReference>
<dbReference type="InterPro" id="IPR014730">
    <property type="entry name" value="ETF_a/b_N"/>
</dbReference>
<feature type="domain" description="Electron transfer flavoprotein alpha/beta-subunit N-terminal" evidence="2">
    <location>
        <begin position="21"/>
        <end position="214"/>
    </location>
</feature>
<protein>
    <submittedName>
        <fullName evidence="3">Electron transfer flavoprotein FixA</fullName>
    </submittedName>
</protein>
<reference evidence="3 4" key="1">
    <citation type="submission" date="2024-01" db="EMBL/GenBank/DDBJ databases">
        <title>Pseudocitrobacter sp. Endophytic strain Cyp-38L.</title>
        <authorList>
            <person name="Amer M.A."/>
            <person name="Hamed S.M."/>
        </authorList>
    </citation>
    <scope>NUCLEOTIDE SEQUENCE [LARGE SCALE GENOMIC DNA]</scope>
    <source>
        <strain evidence="3 4">Cyp38S</strain>
    </source>
</reference>
<dbReference type="PANTHER" id="PTHR21294:SF17">
    <property type="entry name" value="PROTEIN FIXA"/>
    <property type="match status" value="1"/>
</dbReference>
<proteinExistence type="predicted"/>
<organism evidence="3 4">
    <name type="scientific">Pseudocitrobacter cyperus</name>
    <dbReference type="NCBI Taxonomy" id="3112843"/>
    <lineage>
        <taxon>Bacteria</taxon>
        <taxon>Pseudomonadati</taxon>
        <taxon>Pseudomonadota</taxon>
        <taxon>Gammaproteobacteria</taxon>
        <taxon>Enterobacterales</taxon>
        <taxon>Enterobacteriaceae</taxon>
        <taxon>Pseudocitrobacter</taxon>
    </lineage>
</organism>
<dbReference type="Pfam" id="PF01012">
    <property type="entry name" value="ETF"/>
    <property type="match status" value="1"/>
</dbReference>
<dbReference type="EMBL" id="JAYMYY010000004">
    <property type="protein sequence ID" value="MEO3990942.1"/>
    <property type="molecule type" value="Genomic_DNA"/>
</dbReference>
<evidence type="ECO:0000256" key="1">
    <source>
        <dbReference type="ARBA" id="ARBA00022982"/>
    </source>
</evidence>
<keyword evidence="4" id="KW-1185">Reference proteome</keyword>
<dbReference type="SUPFAM" id="SSF52402">
    <property type="entry name" value="Adenine nucleotide alpha hydrolases-like"/>
    <property type="match status" value="1"/>
</dbReference>
<dbReference type="InterPro" id="IPR033948">
    <property type="entry name" value="ETF_beta_N"/>
</dbReference>
<dbReference type="Gene3D" id="3.40.50.620">
    <property type="entry name" value="HUPs"/>
    <property type="match status" value="1"/>
</dbReference>
<dbReference type="SMART" id="SM00893">
    <property type="entry name" value="ETF"/>
    <property type="match status" value="1"/>
</dbReference>
<evidence type="ECO:0000313" key="3">
    <source>
        <dbReference type="EMBL" id="MEO3990942.1"/>
    </source>
</evidence>
<keyword evidence="1" id="KW-0813">Transport</keyword>
<gene>
    <name evidence="3" type="primary">fixA</name>
    <name evidence="3" type="ORF">VSR74_14110</name>
</gene>